<dbReference type="Pfam" id="PF13960">
    <property type="entry name" value="DUF4218"/>
    <property type="match status" value="1"/>
</dbReference>
<evidence type="ECO:0000313" key="3">
    <source>
        <dbReference type="Proteomes" id="UP001341281"/>
    </source>
</evidence>
<dbReference type="PANTHER" id="PTHR48258:SF9">
    <property type="entry name" value="OS01G0348150 PROTEIN"/>
    <property type="match status" value="1"/>
</dbReference>
<reference evidence="2 3" key="1">
    <citation type="submission" date="2024-02" db="EMBL/GenBank/DDBJ databases">
        <title>High-quality chromosome-scale genome assembly of Pensacola bahiagrass (Paspalum notatum Flugge var. saurae).</title>
        <authorList>
            <person name="Vega J.M."/>
            <person name="Podio M."/>
            <person name="Orjuela J."/>
            <person name="Siena L.A."/>
            <person name="Pessino S.C."/>
            <person name="Combes M.C."/>
            <person name="Mariac C."/>
            <person name="Albertini E."/>
            <person name="Pupilli F."/>
            <person name="Ortiz J.P.A."/>
            <person name="Leblanc O."/>
        </authorList>
    </citation>
    <scope>NUCLEOTIDE SEQUENCE [LARGE SCALE GENOMIC DNA]</scope>
    <source>
        <strain evidence="2">R1</strain>
        <tissue evidence="2">Leaf</tissue>
    </source>
</reference>
<dbReference type="Proteomes" id="UP001341281">
    <property type="component" value="Chromosome 03"/>
</dbReference>
<dbReference type="EMBL" id="CP144747">
    <property type="protein sequence ID" value="WVZ62321.1"/>
    <property type="molecule type" value="Genomic_DNA"/>
</dbReference>
<dbReference type="AlphaFoldDB" id="A0AAQ3WIB7"/>
<sequence>MWAYERFMSSLNHYVLNRAYPEGSMIEAYCTEEVVECCMDYLVDHKDRDDDSFHRAAHMYYPRGKPQMLRFWIMKEHKHRFTSWLMDLNLPEGSTVEEVSLKRLASGPSSRVTTWQAYDINDQTFYIAAKDKKSVCQNSGVRIDAIDDVTGSKITYYGFIEDTWELDYGSNIQILVFRCQWVKHPQRVDNYGLAIVDLTKVEYKDDPWVLATCIG</sequence>
<evidence type="ECO:0000259" key="1">
    <source>
        <dbReference type="Pfam" id="PF13960"/>
    </source>
</evidence>
<accession>A0AAQ3WIB7</accession>
<keyword evidence="3" id="KW-1185">Reference proteome</keyword>
<protein>
    <recommendedName>
        <fullName evidence="1">DUF4218 domain-containing protein</fullName>
    </recommendedName>
</protein>
<feature type="domain" description="DUF4218" evidence="1">
    <location>
        <begin position="1"/>
        <end position="47"/>
    </location>
</feature>
<evidence type="ECO:0000313" key="2">
    <source>
        <dbReference type="EMBL" id="WVZ62321.1"/>
    </source>
</evidence>
<dbReference type="InterPro" id="IPR025452">
    <property type="entry name" value="DUF4218"/>
</dbReference>
<dbReference type="PANTHER" id="PTHR48258">
    <property type="entry name" value="DUF4218 DOMAIN-CONTAINING PROTEIN-RELATED"/>
    <property type="match status" value="1"/>
</dbReference>
<name>A0AAQ3WIB7_PASNO</name>
<organism evidence="2 3">
    <name type="scientific">Paspalum notatum var. saurae</name>
    <dbReference type="NCBI Taxonomy" id="547442"/>
    <lineage>
        <taxon>Eukaryota</taxon>
        <taxon>Viridiplantae</taxon>
        <taxon>Streptophyta</taxon>
        <taxon>Embryophyta</taxon>
        <taxon>Tracheophyta</taxon>
        <taxon>Spermatophyta</taxon>
        <taxon>Magnoliopsida</taxon>
        <taxon>Liliopsida</taxon>
        <taxon>Poales</taxon>
        <taxon>Poaceae</taxon>
        <taxon>PACMAD clade</taxon>
        <taxon>Panicoideae</taxon>
        <taxon>Andropogonodae</taxon>
        <taxon>Paspaleae</taxon>
        <taxon>Paspalinae</taxon>
        <taxon>Paspalum</taxon>
    </lineage>
</organism>
<gene>
    <name evidence="2" type="ORF">U9M48_012083</name>
</gene>
<proteinExistence type="predicted"/>